<sequence length="86" mass="9756">GNRHLPIASFSANLVVRLPFSEIPDMISTVNSKASGYSPPYDYGNETRNSYENEPIYLASFFHQPNRQRETHPATNITSRKRTDIA</sequence>
<dbReference type="AlphaFoldDB" id="A0A8X6MGK4"/>
<evidence type="ECO:0000256" key="1">
    <source>
        <dbReference type="SAM" id="MobiDB-lite"/>
    </source>
</evidence>
<reference evidence="2" key="1">
    <citation type="submission" date="2020-08" db="EMBL/GenBank/DDBJ databases">
        <title>Multicomponent nature underlies the extraordinary mechanical properties of spider dragline silk.</title>
        <authorList>
            <person name="Kono N."/>
            <person name="Nakamura H."/>
            <person name="Mori M."/>
            <person name="Yoshida Y."/>
            <person name="Ohtoshi R."/>
            <person name="Malay A.D."/>
            <person name="Moran D.A.P."/>
            <person name="Tomita M."/>
            <person name="Numata K."/>
            <person name="Arakawa K."/>
        </authorList>
    </citation>
    <scope>NUCLEOTIDE SEQUENCE</scope>
</reference>
<dbReference type="Proteomes" id="UP000886998">
    <property type="component" value="Unassembled WGS sequence"/>
</dbReference>
<organism evidence="2 3">
    <name type="scientific">Trichonephila inaurata madagascariensis</name>
    <dbReference type="NCBI Taxonomy" id="2747483"/>
    <lineage>
        <taxon>Eukaryota</taxon>
        <taxon>Metazoa</taxon>
        <taxon>Ecdysozoa</taxon>
        <taxon>Arthropoda</taxon>
        <taxon>Chelicerata</taxon>
        <taxon>Arachnida</taxon>
        <taxon>Araneae</taxon>
        <taxon>Araneomorphae</taxon>
        <taxon>Entelegynae</taxon>
        <taxon>Araneoidea</taxon>
        <taxon>Nephilidae</taxon>
        <taxon>Trichonephila</taxon>
        <taxon>Trichonephila inaurata</taxon>
    </lineage>
</organism>
<accession>A0A8X6MGK4</accession>
<gene>
    <name evidence="2" type="ORF">TNIN_190681</name>
</gene>
<feature type="non-terminal residue" evidence="2">
    <location>
        <position position="1"/>
    </location>
</feature>
<evidence type="ECO:0000313" key="2">
    <source>
        <dbReference type="EMBL" id="GFS56365.1"/>
    </source>
</evidence>
<comment type="caution">
    <text evidence="2">The sequence shown here is derived from an EMBL/GenBank/DDBJ whole genome shotgun (WGS) entry which is preliminary data.</text>
</comment>
<protein>
    <submittedName>
        <fullName evidence="2">Uncharacterized protein</fullName>
    </submittedName>
</protein>
<name>A0A8X6MGK4_9ARAC</name>
<proteinExistence type="predicted"/>
<dbReference type="EMBL" id="BMAV01027109">
    <property type="protein sequence ID" value="GFS56365.1"/>
    <property type="molecule type" value="Genomic_DNA"/>
</dbReference>
<evidence type="ECO:0000313" key="3">
    <source>
        <dbReference type="Proteomes" id="UP000886998"/>
    </source>
</evidence>
<feature type="region of interest" description="Disordered" evidence="1">
    <location>
        <begin position="64"/>
        <end position="86"/>
    </location>
</feature>
<keyword evidence="3" id="KW-1185">Reference proteome</keyword>